<feature type="compositionally biased region" description="Basic and acidic residues" evidence="4">
    <location>
        <begin position="45"/>
        <end position="54"/>
    </location>
</feature>
<dbReference type="NCBIfam" id="TIGR02521">
    <property type="entry name" value="type_IV_pilW"/>
    <property type="match status" value="1"/>
</dbReference>
<protein>
    <submittedName>
        <fullName evidence="6">Type IV pilus biogenesis/stability protein PilW</fullName>
    </submittedName>
</protein>
<dbReference type="Gene3D" id="1.25.40.10">
    <property type="entry name" value="Tetratricopeptide repeat domain"/>
    <property type="match status" value="1"/>
</dbReference>
<dbReference type="PANTHER" id="PTHR45586:SF1">
    <property type="entry name" value="LIPOPOLYSACCHARIDE ASSEMBLY PROTEIN B"/>
    <property type="match status" value="1"/>
</dbReference>
<sequence>MRLRDLAVVVAAALLAAACSSKPSMLMEPNSRQVPPDRPAPRQLRSNERADPQRAAETNVGLARGYLERGEPEVALQRLNRALELDPGSADAHTMIAVVYEQVGRPHLAERHYERATRLAPNDGGVLNNYGAWLCRNGRAAEADAWFARALDDPFYRSPGAALANAGACALQAGNQARAEEYFRRAVELRPDDAHALEQLARLSYARGEYLSARAFIERRKGAGPATADTLELGGRIEEALGDMRAAQRYRERLRTEFPEHNATVPGG</sequence>
<evidence type="ECO:0000256" key="3">
    <source>
        <dbReference type="PROSITE-ProRule" id="PRU00339"/>
    </source>
</evidence>
<keyword evidence="2 3" id="KW-0802">TPR repeat</keyword>
<proteinExistence type="predicted"/>
<evidence type="ECO:0000256" key="1">
    <source>
        <dbReference type="ARBA" id="ARBA00022737"/>
    </source>
</evidence>
<feature type="repeat" description="TPR" evidence="3">
    <location>
        <begin position="90"/>
        <end position="123"/>
    </location>
</feature>
<dbReference type="RefSeq" id="WP_377003521.1">
    <property type="nucleotide sequence ID" value="NZ_JBHSGG010000014.1"/>
</dbReference>
<dbReference type="SUPFAM" id="SSF48452">
    <property type="entry name" value="TPR-like"/>
    <property type="match status" value="1"/>
</dbReference>
<dbReference type="InterPro" id="IPR013105">
    <property type="entry name" value="TPR_2"/>
</dbReference>
<feature type="repeat" description="TPR" evidence="3">
    <location>
        <begin position="56"/>
        <end position="89"/>
    </location>
</feature>
<dbReference type="Proteomes" id="UP001595892">
    <property type="component" value="Unassembled WGS sequence"/>
</dbReference>
<dbReference type="InterPro" id="IPR019734">
    <property type="entry name" value="TPR_rpt"/>
</dbReference>
<organism evidence="6 7">
    <name type="scientific">Coralloluteibacterium thermophilum</name>
    <dbReference type="NCBI Taxonomy" id="2707049"/>
    <lineage>
        <taxon>Bacteria</taxon>
        <taxon>Pseudomonadati</taxon>
        <taxon>Pseudomonadota</taxon>
        <taxon>Gammaproteobacteria</taxon>
        <taxon>Lysobacterales</taxon>
        <taxon>Lysobacteraceae</taxon>
        <taxon>Coralloluteibacterium</taxon>
    </lineage>
</organism>
<dbReference type="Pfam" id="PF13432">
    <property type="entry name" value="TPR_16"/>
    <property type="match status" value="1"/>
</dbReference>
<keyword evidence="5" id="KW-0732">Signal</keyword>
<dbReference type="SMART" id="SM00028">
    <property type="entry name" value="TPR"/>
    <property type="match status" value="3"/>
</dbReference>
<dbReference type="PROSITE" id="PS50005">
    <property type="entry name" value="TPR"/>
    <property type="match status" value="3"/>
</dbReference>
<evidence type="ECO:0000313" key="7">
    <source>
        <dbReference type="Proteomes" id="UP001595892"/>
    </source>
</evidence>
<dbReference type="EMBL" id="JBHSGG010000014">
    <property type="protein sequence ID" value="MFC4727510.1"/>
    <property type="molecule type" value="Genomic_DNA"/>
</dbReference>
<evidence type="ECO:0000256" key="2">
    <source>
        <dbReference type="ARBA" id="ARBA00022803"/>
    </source>
</evidence>
<feature type="repeat" description="TPR" evidence="3">
    <location>
        <begin position="160"/>
        <end position="193"/>
    </location>
</feature>
<comment type="caution">
    <text evidence="6">The sequence shown here is derived from an EMBL/GenBank/DDBJ whole genome shotgun (WGS) entry which is preliminary data.</text>
</comment>
<evidence type="ECO:0000256" key="4">
    <source>
        <dbReference type="SAM" id="MobiDB-lite"/>
    </source>
</evidence>
<dbReference type="InterPro" id="IPR051012">
    <property type="entry name" value="CellSynth/LPSAsmb/PSIAsmb"/>
</dbReference>
<dbReference type="PANTHER" id="PTHR45586">
    <property type="entry name" value="TPR REPEAT-CONTAINING PROTEIN PA4667"/>
    <property type="match status" value="1"/>
</dbReference>
<gene>
    <name evidence="6" type="primary">pilW</name>
    <name evidence="6" type="ORF">ACFO3Q_04915</name>
</gene>
<feature type="signal peptide" evidence="5">
    <location>
        <begin position="1"/>
        <end position="26"/>
    </location>
</feature>
<feature type="region of interest" description="Disordered" evidence="4">
    <location>
        <begin position="25"/>
        <end position="63"/>
    </location>
</feature>
<name>A0ABV9NI70_9GAMM</name>
<evidence type="ECO:0000313" key="6">
    <source>
        <dbReference type="EMBL" id="MFC4727510.1"/>
    </source>
</evidence>
<dbReference type="InterPro" id="IPR011990">
    <property type="entry name" value="TPR-like_helical_dom_sf"/>
</dbReference>
<feature type="chain" id="PRO_5046280735" evidence="5">
    <location>
        <begin position="27"/>
        <end position="268"/>
    </location>
</feature>
<evidence type="ECO:0000256" key="5">
    <source>
        <dbReference type="SAM" id="SignalP"/>
    </source>
</evidence>
<keyword evidence="7" id="KW-1185">Reference proteome</keyword>
<reference evidence="7" key="1">
    <citation type="journal article" date="2019" name="Int. J. Syst. Evol. Microbiol.">
        <title>The Global Catalogue of Microorganisms (GCM) 10K type strain sequencing project: providing services to taxonomists for standard genome sequencing and annotation.</title>
        <authorList>
            <consortium name="The Broad Institute Genomics Platform"/>
            <consortium name="The Broad Institute Genome Sequencing Center for Infectious Disease"/>
            <person name="Wu L."/>
            <person name="Ma J."/>
        </authorList>
    </citation>
    <scope>NUCLEOTIDE SEQUENCE [LARGE SCALE GENOMIC DNA]</scope>
    <source>
        <strain evidence="7">CGMCC 1.13574</strain>
    </source>
</reference>
<dbReference type="Pfam" id="PF07719">
    <property type="entry name" value="TPR_2"/>
    <property type="match status" value="1"/>
</dbReference>
<dbReference type="InterPro" id="IPR013360">
    <property type="entry name" value="Pilus_4_PilW"/>
</dbReference>
<accession>A0ABV9NI70</accession>
<keyword evidence="1" id="KW-0677">Repeat</keyword>
<dbReference type="PROSITE" id="PS51257">
    <property type="entry name" value="PROKAR_LIPOPROTEIN"/>
    <property type="match status" value="1"/>
</dbReference>